<dbReference type="AlphaFoldDB" id="E0SPR7"/>
<sequence length="35" mass="4214">MTRVDREIINKLLSEAREALDEIRELFLRKILESL</sequence>
<organism evidence="1 2">
    <name type="scientific">Ignisphaera aggregans (strain DSM 17230 / JCM 13409 / AQ1.S1)</name>
    <dbReference type="NCBI Taxonomy" id="583356"/>
    <lineage>
        <taxon>Archaea</taxon>
        <taxon>Thermoproteota</taxon>
        <taxon>Thermoprotei</taxon>
        <taxon>Desulfurococcales</taxon>
        <taxon>Desulfurococcaceae</taxon>
        <taxon>Ignisphaera</taxon>
    </lineage>
</organism>
<name>E0SPR7_IGNAA</name>
<dbReference type="HOGENOM" id="CLU_3362551_0_0_2"/>
<dbReference type="EMBL" id="CP002098">
    <property type="protein sequence ID" value="ADM28123.1"/>
    <property type="molecule type" value="Genomic_DNA"/>
</dbReference>
<dbReference type="STRING" id="583356.Igag_1319"/>
<gene>
    <name evidence="1" type="ordered locus">Igag_1319</name>
</gene>
<evidence type="ECO:0000313" key="1">
    <source>
        <dbReference type="EMBL" id="ADM28123.1"/>
    </source>
</evidence>
<reference evidence="1 2" key="1">
    <citation type="journal article" date="2010" name="Stand. Genomic Sci.">
        <title>Complete genome sequence of Ignisphaera aggregans type strain (AQ1.S1).</title>
        <authorList>
            <person name="Goker M."/>
            <person name="Held B."/>
            <person name="Lapidus A."/>
            <person name="Nolan M."/>
            <person name="Spring S."/>
            <person name="Yasawong M."/>
            <person name="Lucas S."/>
            <person name="Glavina Del Rio T."/>
            <person name="Tice H."/>
            <person name="Cheng J.F."/>
            <person name="Goodwin L."/>
            <person name="Tapia R."/>
            <person name="Pitluck S."/>
            <person name="Liolios K."/>
            <person name="Ivanova N."/>
            <person name="Mavromatis K."/>
            <person name="Mikhailova N."/>
            <person name="Pati A."/>
            <person name="Chen A."/>
            <person name="Palaniappan K."/>
            <person name="Brambilla E."/>
            <person name="Land M."/>
            <person name="Hauser L."/>
            <person name="Chang Y.J."/>
            <person name="Jeffries C.D."/>
            <person name="Brettin T."/>
            <person name="Detter J.C."/>
            <person name="Han C."/>
            <person name="Rohde M."/>
            <person name="Sikorski J."/>
            <person name="Woyke T."/>
            <person name="Bristow J."/>
            <person name="Eisen J.A."/>
            <person name="Markowitz V."/>
            <person name="Hugenholtz P."/>
            <person name="Kyrpides N.C."/>
            <person name="Klenk H.P."/>
        </authorList>
    </citation>
    <scope>NUCLEOTIDE SEQUENCE [LARGE SCALE GENOMIC DNA]</scope>
    <source>
        <strain evidence="2">DSM 17230 / JCM 13409 / AQ1.S1</strain>
    </source>
</reference>
<dbReference type="KEGG" id="iag:Igag_1319"/>
<keyword evidence="2" id="KW-1185">Reference proteome</keyword>
<accession>E0SPR7</accession>
<evidence type="ECO:0000313" key="2">
    <source>
        <dbReference type="Proteomes" id="UP000001304"/>
    </source>
</evidence>
<protein>
    <submittedName>
        <fullName evidence="1">Uncharacterized protein</fullName>
    </submittedName>
</protein>
<dbReference type="Proteomes" id="UP000001304">
    <property type="component" value="Chromosome"/>
</dbReference>
<dbReference type="BioCyc" id="IAGG583356:GHAH-1303-MONOMER"/>
<proteinExistence type="predicted"/>